<organism evidence="10 11">
    <name type="scientific">Filobasidium floriforme</name>
    <dbReference type="NCBI Taxonomy" id="5210"/>
    <lineage>
        <taxon>Eukaryota</taxon>
        <taxon>Fungi</taxon>
        <taxon>Dikarya</taxon>
        <taxon>Basidiomycota</taxon>
        <taxon>Agaricomycotina</taxon>
        <taxon>Tremellomycetes</taxon>
        <taxon>Filobasidiales</taxon>
        <taxon>Filobasidiaceae</taxon>
        <taxon>Filobasidium</taxon>
    </lineage>
</organism>
<comment type="similarity">
    <text evidence="3 8">Belongs to the DAD/OST2 family.</text>
</comment>
<evidence type="ECO:0000256" key="9">
    <source>
        <dbReference type="SAM" id="MobiDB-lite"/>
    </source>
</evidence>
<feature type="region of interest" description="Disordered" evidence="9">
    <location>
        <begin position="1"/>
        <end position="39"/>
    </location>
</feature>
<dbReference type="UniPathway" id="UPA00378"/>
<evidence type="ECO:0000256" key="8">
    <source>
        <dbReference type="RuleBase" id="RU361136"/>
    </source>
</evidence>
<evidence type="ECO:0000256" key="7">
    <source>
        <dbReference type="ARBA" id="ARBA00023136"/>
    </source>
</evidence>
<reference evidence="10" key="1">
    <citation type="submission" date="2020-04" db="EMBL/GenBank/DDBJ databases">
        <title>Analysis of mating type loci in Filobasidium floriforme.</title>
        <authorList>
            <person name="Nowrousian M."/>
        </authorList>
    </citation>
    <scope>NUCLEOTIDE SEQUENCE</scope>
    <source>
        <strain evidence="10">CBS 6242</strain>
    </source>
</reference>
<feature type="transmembrane region" description="Helical" evidence="8">
    <location>
        <begin position="135"/>
        <end position="154"/>
    </location>
</feature>
<evidence type="ECO:0000256" key="4">
    <source>
        <dbReference type="ARBA" id="ARBA00022692"/>
    </source>
</evidence>
<feature type="compositionally biased region" description="Low complexity" evidence="9">
    <location>
        <begin position="1"/>
        <end position="19"/>
    </location>
</feature>
<protein>
    <recommendedName>
        <fullName evidence="8">Dolichyl-diphosphooligosaccharide--protein glycosyltransferase subunit OST2</fullName>
        <shortName evidence="8">Oligosaccharyl transferase subunit OST2</shortName>
    </recommendedName>
</protein>
<dbReference type="GO" id="GO:0008250">
    <property type="term" value="C:oligosaccharyltransferase complex"/>
    <property type="evidence" value="ECO:0007669"/>
    <property type="project" value="InterPro"/>
</dbReference>
<evidence type="ECO:0000256" key="5">
    <source>
        <dbReference type="ARBA" id="ARBA00022824"/>
    </source>
</evidence>
<comment type="subunit">
    <text evidence="8">Component of the oligosaccharyltransferase (OST) complex.</text>
</comment>
<comment type="caution">
    <text evidence="10">The sequence shown here is derived from an EMBL/GenBank/DDBJ whole genome shotgun (WGS) entry which is preliminary data.</text>
</comment>
<comment type="caution">
    <text evidence="8">Lacks conserved residue(s) required for the propagation of feature annotation.</text>
</comment>
<dbReference type="Pfam" id="PF02109">
    <property type="entry name" value="DAD"/>
    <property type="match status" value="1"/>
</dbReference>
<feature type="transmembrane region" description="Helical" evidence="8">
    <location>
        <begin position="67"/>
        <end position="88"/>
    </location>
</feature>
<keyword evidence="5 8" id="KW-0256">Endoplasmic reticulum</keyword>
<evidence type="ECO:0000256" key="3">
    <source>
        <dbReference type="ARBA" id="ARBA00009386"/>
    </source>
</evidence>
<keyword evidence="6 8" id="KW-1133">Transmembrane helix</keyword>
<evidence type="ECO:0000256" key="6">
    <source>
        <dbReference type="ARBA" id="ARBA00022989"/>
    </source>
</evidence>
<feature type="compositionally biased region" description="Polar residues" evidence="9">
    <location>
        <begin position="25"/>
        <end position="39"/>
    </location>
</feature>
<sequence>MAPKTQPTPTGPTKPQKAAVPATKPVQSRNKASSFSTSPQAQLDALSRSITSLRTAYIQTTPIRIKLIDSFLAFFVVIGVLLMAYRIGVTSYPFNGFLASFGGVVGQFVLMAGLRSQVAPGRDEEYGVVISPERAFADFCFASVVLHVFMFNFLG</sequence>
<proteinExistence type="inferred from homology"/>
<dbReference type="PANTHER" id="PTHR10705">
    <property type="entry name" value="DOLICHYL-DIPHOSPHOOLIGOSACCHARIDE--PROTEIN GLYCOSYLTRANSFERASE SUBUNIT DAD1"/>
    <property type="match status" value="1"/>
</dbReference>
<dbReference type="Proteomes" id="UP000812966">
    <property type="component" value="Unassembled WGS sequence"/>
</dbReference>
<dbReference type="PIRSF" id="PIRSF005588">
    <property type="entry name" value="DAD"/>
    <property type="match status" value="1"/>
</dbReference>
<evidence type="ECO:0000313" key="10">
    <source>
        <dbReference type="EMBL" id="KAG7531193.1"/>
    </source>
</evidence>
<comment type="pathway">
    <text evidence="2 8">Protein modification; protein glycosylation.</text>
</comment>
<evidence type="ECO:0000256" key="2">
    <source>
        <dbReference type="ARBA" id="ARBA00004922"/>
    </source>
</evidence>
<keyword evidence="11" id="KW-1185">Reference proteome</keyword>
<evidence type="ECO:0000256" key="1">
    <source>
        <dbReference type="ARBA" id="ARBA00004477"/>
    </source>
</evidence>
<evidence type="ECO:0000313" key="11">
    <source>
        <dbReference type="Proteomes" id="UP000812966"/>
    </source>
</evidence>
<dbReference type="PANTHER" id="PTHR10705:SF0">
    <property type="entry name" value="DOLICHYL-DIPHOSPHOOLIGOSACCHARIDE--PROTEIN GLYCOSYLTRANSFERASE SUBUNIT DAD1"/>
    <property type="match status" value="1"/>
</dbReference>
<dbReference type="InterPro" id="IPR003038">
    <property type="entry name" value="DAD/Ost2"/>
</dbReference>
<dbReference type="GO" id="GO:0006487">
    <property type="term" value="P:protein N-linked glycosylation"/>
    <property type="evidence" value="ECO:0007669"/>
    <property type="project" value="TreeGrafter"/>
</dbReference>
<dbReference type="EMBL" id="JABELV010000098">
    <property type="protein sequence ID" value="KAG7531193.1"/>
    <property type="molecule type" value="Genomic_DNA"/>
</dbReference>
<name>A0A8K0NPT2_9TREE</name>
<dbReference type="AlphaFoldDB" id="A0A8K0NPT2"/>
<keyword evidence="4 8" id="KW-0812">Transmembrane</keyword>
<comment type="function">
    <text evidence="8">Subunit of the oligosaccharyl transferase (OST) complex that catalyzes the initial transfer of a defined glycan (Glc(3)Man(9)GlcNAc(2) in eukaryotes) from the lipid carrier dolichol-pyrophosphate to an asparagine residue within an Asn-X-Ser/Thr consensus motif in nascent polypeptide chains, the first step in protein N-glycosylation. N-glycosylation occurs cotranslationally and the complex associates with the Sec61 complex at the channel-forming translocon complex that mediates protein translocation across the endoplasmic reticulum (ER). All subunits are required for a maximal enzyme activity.</text>
</comment>
<accession>A0A8K0NPT2</accession>
<gene>
    <name evidence="10" type="ORF">FFLO_04552</name>
</gene>
<keyword evidence="7 8" id="KW-0472">Membrane</keyword>
<comment type="subcellular location">
    <subcellularLocation>
        <location evidence="1 8">Endoplasmic reticulum membrane</location>
        <topology evidence="1 8">Multi-pass membrane protein</topology>
    </subcellularLocation>
</comment>